<evidence type="ECO:0000313" key="4">
    <source>
        <dbReference type="Proteomes" id="UP001526426"/>
    </source>
</evidence>
<accession>A0ABT3L781</accession>
<keyword evidence="1" id="KW-0472">Membrane</keyword>
<dbReference type="PANTHER" id="PTHR43245">
    <property type="entry name" value="BIFUNCTIONAL POLYMYXIN RESISTANCE PROTEIN ARNA"/>
    <property type="match status" value="1"/>
</dbReference>
<dbReference type="Pfam" id="PF01370">
    <property type="entry name" value="Epimerase"/>
    <property type="match status" value="1"/>
</dbReference>
<dbReference type="InterPro" id="IPR001509">
    <property type="entry name" value="Epimerase_deHydtase"/>
</dbReference>
<comment type="caution">
    <text evidence="3">The sequence shown here is derived from an EMBL/GenBank/DDBJ whole genome shotgun (WGS) entry which is preliminary data.</text>
</comment>
<dbReference type="PANTHER" id="PTHR43245:SF13">
    <property type="entry name" value="UDP-D-APIOSE_UDP-D-XYLOSE SYNTHASE 2"/>
    <property type="match status" value="1"/>
</dbReference>
<sequence length="331" mass="37796">MTSKRIFITGASGCIGHYFTELLIQETDHELFLLVRNPAKLKFDYNARPGITVLQGDMMDIEQFSDLLKTIHIAILAANAWGGTAEVFDTNVAKTLRLMNLLDPEICEQVLYFSTASILNRKNQLLEEARQLGTDYIRSKYDMMTQLPRLNIAPKITVLFPTLVLGGDGNKPYSHISSGLKDIVKWVPFARWFQGDASFHFLHSQDIARVVVYLVDNPLPYDVVNELDDIYLKQVVLGNPATTVNDAVAEVCEYFGHRIYWRIPLTLWFANFIIVLFRIQMAAWDRFCMNYRHFVYKNPVSPATFGLPVYCPTVADIFRVSGIPSRRNSNQ</sequence>
<keyword evidence="1" id="KW-0812">Transmembrane</keyword>
<dbReference type="EMBL" id="JAIHOM010000068">
    <property type="protein sequence ID" value="MCW6037364.1"/>
    <property type="molecule type" value="Genomic_DNA"/>
</dbReference>
<dbReference type="Proteomes" id="UP001526426">
    <property type="component" value="Unassembled WGS sequence"/>
</dbReference>
<protein>
    <submittedName>
        <fullName evidence="3">NAD(P)-dependent oxidoreductase</fullName>
    </submittedName>
</protein>
<gene>
    <name evidence="3" type="ORF">K4A83_13935</name>
</gene>
<keyword evidence="4" id="KW-1185">Reference proteome</keyword>
<reference evidence="3 4" key="1">
    <citation type="submission" date="2021-08" db="EMBL/GenBank/DDBJ databases">
        <title>Draft genome sequence of Spirulina subsalsa with high tolerance to salinity and hype-accumulation of phycocyanin.</title>
        <authorList>
            <person name="Pei H."/>
            <person name="Jiang L."/>
        </authorList>
    </citation>
    <scope>NUCLEOTIDE SEQUENCE [LARGE SCALE GENOMIC DNA]</scope>
    <source>
        <strain evidence="3 4">FACHB-351</strain>
    </source>
</reference>
<evidence type="ECO:0000256" key="1">
    <source>
        <dbReference type="SAM" id="Phobius"/>
    </source>
</evidence>
<name>A0ABT3L781_9CYAN</name>
<dbReference type="Gene3D" id="3.40.50.720">
    <property type="entry name" value="NAD(P)-binding Rossmann-like Domain"/>
    <property type="match status" value="1"/>
</dbReference>
<proteinExistence type="predicted"/>
<feature type="transmembrane region" description="Helical" evidence="1">
    <location>
        <begin position="259"/>
        <end position="279"/>
    </location>
</feature>
<evidence type="ECO:0000313" key="3">
    <source>
        <dbReference type="EMBL" id="MCW6037364.1"/>
    </source>
</evidence>
<dbReference type="InterPro" id="IPR036291">
    <property type="entry name" value="NAD(P)-bd_dom_sf"/>
</dbReference>
<evidence type="ECO:0000259" key="2">
    <source>
        <dbReference type="Pfam" id="PF01370"/>
    </source>
</evidence>
<dbReference type="RefSeq" id="WP_265265220.1">
    <property type="nucleotide sequence ID" value="NZ_JAIHOM010000068.1"/>
</dbReference>
<feature type="domain" description="NAD-dependent epimerase/dehydratase" evidence="2">
    <location>
        <begin position="6"/>
        <end position="218"/>
    </location>
</feature>
<dbReference type="SUPFAM" id="SSF51735">
    <property type="entry name" value="NAD(P)-binding Rossmann-fold domains"/>
    <property type="match status" value="1"/>
</dbReference>
<organism evidence="3 4">
    <name type="scientific">Spirulina subsalsa FACHB-351</name>
    <dbReference type="NCBI Taxonomy" id="234711"/>
    <lineage>
        <taxon>Bacteria</taxon>
        <taxon>Bacillati</taxon>
        <taxon>Cyanobacteriota</taxon>
        <taxon>Cyanophyceae</taxon>
        <taxon>Spirulinales</taxon>
        <taxon>Spirulinaceae</taxon>
        <taxon>Spirulina</taxon>
    </lineage>
</organism>
<dbReference type="InterPro" id="IPR050177">
    <property type="entry name" value="Lipid_A_modif_metabolic_enz"/>
</dbReference>
<keyword evidence="1" id="KW-1133">Transmembrane helix</keyword>